<dbReference type="Gene3D" id="3.40.50.20">
    <property type="match status" value="1"/>
</dbReference>
<evidence type="ECO:0000313" key="3">
    <source>
        <dbReference type="Proteomes" id="UP000008957"/>
    </source>
</evidence>
<keyword evidence="3" id="KW-1185">Reference proteome</keyword>
<dbReference type="KEGG" id="sbr:SY1_20160"/>
<gene>
    <name evidence="2" type="ORF">SY1_20160</name>
</gene>
<feature type="domain" description="LpxI N-terminal" evidence="1">
    <location>
        <begin position="10"/>
        <end position="129"/>
    </location>
</feature>
<accession>A0AB94IYP4</accession>
<evidence type="ECO:0000259" key="1">
    <source>
        <dbReference type="Pfam" id="PF17930"/>
    </source>
</evidence>
<reference evidence="3" key="1">
    <citation type="submission" date="2010-03" db="EMBL/GenBank/DDBJ databases">
        <title>The genome sequence of Synergistetes sp. SGP1.</title>
        <authorList>
            <consortium name="metaHIT consortium -- http://www.metahit.eu/"/>
            <person name="Pajon A."/>
            <person name="Turner K."/>
            <person name="Parkhill J."/>
            <person name="Wade W."/>
            <person name="Vartoukian S."/>
        </authorList>
    </citation>
    <scope>NUCLEOTIDE SEQUENCE [LARGE SCALE GENOMIC DNA]</scope>
    <source>
        <strain evidence="3">SGP1</strain>
    </source>
</reference>
<dbReference type="EMBL" id="FP929056">
    <property type="protein sequence ID" value="CBL28809.1"/>
    <property type="molecule type" value="Genomic_DNA"/>
</dbReference>
<dbReference type="AlphaFoldDB" id="A0AB94IYP4"/>
<dbReference type="Proteomes" id="UP000008957">
    <property type="component" value="Chromosome"/>
</dbReference>
<organism evidence="2 3">
    <name type="scientific">Fretibacterium fastidiosum</name>
    <dbReference type="NCBI Taxonomy" id="651822"/>
    <lineage>
        <taxon>Bacteria</taxon>
        <taxon>Thermotogati</taxon>
        <taxon>Synergistota</taxon>
        <taxon>Synergistia</taxon>
        <taxon>Synergistales</taxon>
        <taxon>Aminobacteriaceae</taxon>
        <taxon>Fretibacterium</taxon>
    </lineage>
</organism>
<dbReference type="RefSeq" id="WP_015556956.1">
    <property type="nucleotide sequence ID" value="NC_021038.1"/>
</dbReference>
<reference evidence="2 3" key="2">
    <citation type="submission" date="2010-03" db="EMBL/GenBank/DDBJ databases">
        <authorList>
            <person name="Pajon A."/>
        </authorList>
    </citation>
    <scope>NUCLEOTIDE SEQUENCE [LARGE SCALE GENOMIC DNA]</scope>
    <source>
        <strain evidence="2 3">SGP1</strain>
    </source>
</reference>
<dbReference type="InterPro" id="IPR041255">
    <property type="entry name" value="LpxI_N"/>
</dbReference>
<dbReference type="Pfam" id="PF17930">
    <property type="entry name" value="LpxI_N"/>
    <property type="match status" value="1"/>
</dbReference>
<proteinExistence type="predicted"/>
<sequence length="130" mass="14173">MTDPIAGAPIALIAGEGALPEAIARKLAEAGEAPLVLAVRDDLEALAPFARRLVRLRWPSLGRGVREMRRFGAGRVIMAGWIPKRVIYFLPLLFDRLSRSVLAGSLMDDHSLLGAVVRALEREGFSVIPY</sequence>
<protein>
    <recommendedName>
        <fullName evidence="1">LpxI N-terminal domain-containing protein</fullName>
    </recommendedName>
</protein>
<evidence type="ECO:0000313" key="2">
    <source>
        <dbReference type="EMBL" id="CBL28809.1"/>
    </source>
</evidence>
<name>A0AB94IYP4_9BACT</name>